<reference evidence="3" key="3">
    <citation type="submission" date="2020-10" db="UniProtKB">
        <authorList>
            <consortium name="WormBaseParasite"/>
        </authorList>
    </citation>
    <scope>IDENTIFICATION</scope>
</reference>
<accession>A0A068WYN1</accession>
<evidence type="ECO:0000313" key="1">
    <source>
        <dbReference type="EMBL" id="CDS24958.1"/>
    </source>
</evidence>
<proteinExistence type="predicted"/>
<gene>
    <name evidence="1" type="ORF">EgrG_000567600</name>
</gene>
<evidence type="ECO:0000313" key="3">
    <source>
        <dbReference type="WBParaSite" id="EgrG_000567600"/>
    </source>
</evidence>
<reference evidence="1 2" key="1">
    <citation type="journal article" date="2013" name="Nature">
        <title>The genomes of four tapeworm species reveal adaptations to parasitism.</title>
        <authorList>
            <person name="Tsai I.J."/>
            <person name="Zarowiecki M."/>
            <person name="Holroyd N."/>
            <person name="Garciarrubio A."/>
            <person name="Sanchez-Flores A."/>
            <person name="Brooks K.L."/>
            <person name="Tracey A."/>
            <person name="Bobes R.J."/>
            <person name="Fragoso G."/>
            <person name="Sciutto E."/>
            <person name="Aslett M."/>
            <person name="Beasley H."/>
            <person name="Bennett H.M."/>
            <person name="Cai J."/>
            <person name="Camicia F."/>
            <person name="Clark R."/>
            <person name="Cucher M."/>
            <person name="De Silva N."/>
            <person name="Day T.A."/>
            <person name="Deplazes P."/>
            <person name="Estrada K."/>
            <person name="Fernandez C."/>
            <person name="Holland P.W."/>
            <person name="Hou J."/>
            <person name="Hu S."/>
            <person name="Huckvale T."/>
            <person name="Hung S.S."/>
            <person name="Kamenetzky L."/>
            <person name="Keane J.A."/>
            <person name="Kiss F."/>
            <person name="Koziol U."/>
            <person name="Lambert O."/>
            <person name="Liu K."/>
            <person name="Luo X."/>
            <person name="Luo Y."/>
            <person name="Macchiaroli N."/>
            <person name="Nichol S."/>
            <person name="Paps J."/>
            <person name="Parkinson J."/>
            <person name="Pouchkina-Stantcheva N."/>
            <person name="Riddiford N."/>
            <person name="Rosenzvit M."/>
            <person name="Salinas G."/>
            <person name="Wasmuth J.D."/>
            <person name="Zamanian M."/>
            <person name="Zheng Y."/>
            <person name="Cai X."/>
            <person name="Soberon X."/>
            <person name="Olson P.D."/>
            <person name="Laclette J.P."/>
            <person name="Brehm K."/>
            <person name="Berriman M."/>
            <person name="Garciarrubio A."/>
            <person name="Bobes R.J."/>
            <person name="Fragoso G."/>
            <person name="Sanchez-Flores A."/>
            <person name="Estrada K."/>
            <person name="Cevallos M.A."/>
            <person name="Morett E."/>
            <person name="Gonzalez V."/>
            <person name="Portillo T."/>
            <person name="Ochoa-Leyva A."/>
            <person name="Jose M.V."/>
            <person name="Sciutto E."/>
            <person name="Landa A."/>
            <person name="Jimenez L."/>
            <person name="Valdes V."/>
            <person name="Carrero J.C."/>
            <person name="Larralde C."/>
            <person name="Morales-Montor J."/>
            <person name="Limon-Lason J."/>
            <person name="Soberon X."/>
            <person name="Laclette J.P."/>
        </authorList>
    </citation>
    <scope>NUCLEOTIDE SEQUENCE [LARGE SCALE GENOMIC DNA]</scope>
</reference>
<dbReference type="EMBL" id="LK028658">
    <property type="protein sequence ID" value="CDS24958.1"/>
    <property type="molecule type" value="Genomic_DNA"/>
</dbReference>
<dbReference type="WBParaSite" id="EgrG_000567600">
    <property type="protein sequence ID" value="EgrG_000567600"/>
    <property type="gene ID" value="EgrG_000567600"/>
</dbReference>
<organism evidence="1">
    <name type="scientific">Echinococcus granulosus</name>
    <name type="common">Hydatid tapeworm</name>
    <dbReference type="NCBI Taxonomy" id="6210"/>
    <lineage>
        <taxon>Eukaryota</taxon>
        <taxon>Metazoa</taxon>
        <taxon>Spiralia</taxon>
        <taxon>Lophotrochozoa</taxon>
        <taxon>Platyhelminthes</taxon>
        <taxon>Cestoda</taxon>
        <taxon>Eucestoda</taxon>
        <taxon>Cyclophyllidea</taxon>
        <taxon>Taeniidae</taxon>
        <taxon>Echinococcus</taxon>
        <taxon>Echinococcus granulosus group</taxon>
    </lineage>
</organism>
<dbReference type="Proteomes" id="UP000492820">
    <property type="component" value="Unassembled WGS sequence"/>
</dbReference>
<protein>
    <submittedName>
        <fullName evidence="1 3">Uncharacterized protein</fullName>
    </submittedName>
</protein>
<reference evidence="1" key="2">
    <citation type="submission" date="2014-06" db="EMBL/GenBank/DDBJ databases">
        <authorList>
            <person name="Aslett M."/>
        </authorList>
    </citation>
    <scope>NUCLEOTIDE SEQUENCE</scope>
</reference>
<dbReference type="AlphaFoldDB" id="A0A068WYN1"/>
<evidence type="ECO:0000313" key="2">
    <source>
        <dbReference type="Proteomes" id="UP000492820"/>
    </source>
</evidence>
<sequence length="85" mass="9223">MLRCGNYGTLVTVDWGRFAVLTLRCGLFARSNEPEVDGGGGGGVVFKEVERSVGKQAIPMAWRAILASDGYSSQEVRRSCDCAHR</sequence>
<name>A0A068WYN1_ECHGR</name>